<dbReference type="Proteomes" id="UP000008703">
    <property type="component" value="Plasmid pSTRVI02"/>
</dbReference>
<reference evidence="2" key="1">
    <citation type="submission" date="2011-08" db="EMBL/GenBank/DDBJ databases">
        <title>Complete sequence of plasmid 2 of Streptomyces violaceusniger Tu 4113.</title>
        <authorList>
            <consortium name="US DOE Joint Genome Institute"/>
            <person name="Lucas S."/>
            <person name="Han J."/>
            <person name="Lapidus A."/>
            <person name="Cheng J.-F."/>
            <person name="Goodwin L."/>
            <person name="Pitluck S."/>
            <person name="Peters L."/>
            <person name="Ivanova N."/>
            <person name="Daligault H."/>
            <person name="Detter J.C."/>
            <person name="Han C."/>
            <person name="Tapia R."/>
            <person name="Land M."/>
            <person name="Hauser L."/>
            <person name="Kyrpides N."/>
            <person name="Ivanova N."/>
            <person name="Pagani I."/>
            <person name="Hagen A."/>
            <person name="Katz L."/>
            <person name="Fiedler H.-P."/>
            <person name="Keasling J."/>
            <person name="Fortman J."/>
            <person name="Woyke T."/>
        </authorList>
    </citation>
    <scope>NUCLEOTIDE SEQUENCE [LARGE SCALE GENOMIC DNA]</scope>
    <source>
        <strain evidence="2">Tu 4113</strain>
        <plasmid evidence="2">pSTRVI02</plasmid>
    </source>
</reference>
<dbReference type="AlphaFoldDB" id="G2PI15"/>
<accession>G2PI15</accession>
<evidence type="ECO:0000256" key="1">
    <source>
        <dbReference type="SAM" id="MobiDB-lite"/>
    </source>
</evidence>
<feature type="region of interest" description="Disordered" evidence="1">
    <location>
        <begin position="1"/>
        <end position="28"/>
    </location>
</feature>
<name>G2PI15_STRV4</name>
<protein>
    <submittedName>
        <fullName evidence="2">Uncharacterized protein</fullName>
    </submittedName>
</protein>
<dbReference type="EMBL" id="CP002996">
    <property type="protein sequence ID" value="AEM88966.1"/>
    <property type="molecule type" value="Genomic_DNA"/>
</dbReference>
<sequence length="70" mass="7830">MQLTPTPGRTPRPVPGRAESPARPVLTREQQQWEDLFALADLEIEEADLQWSQRRCTGQAGTDLGGWVTL</sequence>
<dbReference type="KEGG" id="svl:Strvi_0193"/>
<keyword evidence="3" id="KW-1185">Reference proteome</keyword>
<gene>
    <name evidence="2" type="ORF">Strvi_0193</name>
</gene>
<evidence type="ECO:0000313" key="3">
    <source>
        <dbReference type="Proteomes" id="UP000008703"/>
    </source>
</evidence>
<organism evidence="2 3">
    <name type="scientific">Streptomyces violaceusniger (strain Tu 4113)</name>
    <dbReference type="NCBI Taxonomy" id="653045"/>
    <lineage>
        <taxon>Bacteria</taxon>
        <taxon>Bacillati</taxon>
        <taxon>Actinomycetota</taxon>
        <taxon>Actinomycetes</taxon>
        <taxon>Kitasatosporales</taxon>
        <taxon>Streptomycetaceae</taxon>
        <taxon>Streptomyces</taxon>
        <taxon>Streptomyces violaceusniger group</taxon>
    </lineage>
</organism>
<evidence type="ECO:0000313" key="2">
    <source>
        <dbReference type="EMBL" id="AEM88966.1"/>
    </source>
</evidence>
<dbReference type="HOGENOM" id="CLU_2756301_0_0_11"/>
<geneLocation type="plasmid" evidence="2 3">
    <name>pSTRVI02</name>
</geneLocation>
<keyword evidence="2" id="KW-0614">Plasmid</keyword>
<proteinExistence type="predicted"/>